<evidence type="ECO:0000259" key="2">
    <source>
        <dbReference type="Pfam" id="PF00497"/>
    </source>
</evidence>
<dbReference type="EMBL" id="FOTW01000038">
    <property type="protein sequence ID" value="SFM85013.1"/>
    <property type="molecule type" value="Genomic_DNA"/>
</dbReference>
<proteinExistence type="predicted"/>
<evidence type="ECO:0000256" key="1">
    <source>
        <dbReference type="ARBA" id="ARBA00022729"/>
    </source>
</evidence>
<keyword evidence="4" id="KW-1185">Reference proteome</keyword>
<dbReference type="AlphaFoldDB" id="A0A1I4U8H4"/>
<evidence type="ECO:0000313" key="3">
    <source>
        <dbReference type="EMBL" id="SFM85013.1"/>
    </source>
</evidence>
<accession>A0A1I4U8H4</accession>
<gene>
    <name evidence="3" type="ORF">SAMN02982985_05526</name>
</gene>
<dbReference type="SUPFAM" id="SSF53850">
    <property type="entry name" value="Periplasmic binding protein-like II"/>
    <property type="match status" value="1"/>
</dbReference>
<dbReference type="Gene3D" id="3.40.190.10">
    <property type="entry name" value="Periplasmic binding protein-like II"/>
    <property type="match status" value="2"/>
</dbReference>
<evidence type="ECO:0000313" key="4">
    <source>
        <dbReference type="Proteomes" id="UP000199470"/>
    </source>
</evidence>
<reference evidence="3 4" key="1">
    <citation type="submission" date="2016-10" db="EMBL/GenBank/DDBJ databases">
        <authorList>
            <person name="de Groot N.N."/>
        </authorList>
    </citation>
    <scope>NUCLEOTIDE SEQUENCE [LARGE SCALE GENOMIC DNA]</scope>
    <source>
        <strain evidence="3 4">ATCC 43154</strain>
    </source>
</reference>
<dbReference type="STRING" id="758825.SAMN02982985_05526"/>
<organism evidence="3 4">
    <name type="scientific">Rugamonas rubra</name>
    <dbReference type="NCBI Taxonomy" id="758825"/>
    <lineage>
        <taxon>Bacteria</taxon>
        <taxon>Pseudomonadati</taxon>
        <taxon>Pseudomonadota</taxon>
        <taxon>Betaproteobacteria</taxon>
        <taxon>Burkholderiales</taxon>
        <taxon>Oxalobacteraceae</taxon>
        <taxon>Telluria group</taxon>
        <taxon>Rugamonas</taxon>
    </lineage>
</organism>
<keyword evidence="1" id="KW-0732">Signal</keyword>
<dbReference type="InterPro" id="IPR001638">
    <property type="entry name" value="Solute-binding_3/MltF_N"/>
</dbReference>
<protein>
    <submittedName>
        <fullName evidence="3">ABC-type amino acid transport substrate-binding protein</fullName>
    </submittedName>
</protein>
<sequence>MPLHRPSQSPARAGKRSLFALTRAIARAVACAGALGCAARAHGAGLQDVHVGMGLPKPPYIMESGEAGLDYDIAKQALAAGGYKLVGQLLPQTRALAMLRGGQLDGMLSTNEGIGGQDYFTDTYIVYQNVATTLSSRHLDIRRIEDLANYSVAAFQSASMLLGERFRLVASKHQGYREYASQITQDKLLFMGRIDVVVGDHLIFRYFSGKLEAQIDGTQAVTQHRIFPESPRKAVFREARVRDGFNAGLKIIRANGTYDAIVKQYLGSAP</sequence>
<dbReference type="RefSeq" id="WP_174900708.1">
    <property type="nucleotide sequence ID" value="NZ_FOTW01000038.1"/>
</dbReference>
<dbReference type="Proteomes" id="UP000199470">
    <property type="component" value="Unassembled WGS sequence"/>
</dbReference>
<dbReference type="Pfam" id="PF00497">
    <property type="entry name" value="SBP_bac_3"/>
    <property type="match status" value="1"/>
</dbReference>
<feature type="domain" description="Solute-binding protein family 3/N-terminal" evidence="2">
    <location>
        <begin position="50"/>
        <end position="267"/>
    </location>
</feature>
<dbReference type="PANTHER" id="PTHR35936">
    <property type="entry name" value="MEMBRANE-BOUND LYTIC MUREIN TRANSGLYCOSYLASE F"/>
    <property type="match status" value="1"/>
</dbReference>
<name>A0A1I4U8H4_9BURK</name>